<dbReference type="InterPro" id="IPR016181">
    <property type="entry name" value="Acyl_CoA_acyltransferase"/>
</dbReference>
<dbReference type="GO" id="GO:0016747">
    <property type="term" value="F:acyltransferase activity, transferring groups other than amino-acyl groups"/>
    <property type="evidence" value="ECO:0007669"/>
    <property type="project" value="InterPro"/>
</dbReference>
<dbReference type="Pfam" id="PF13302">
    <property type="entry name" value="Acetyltransf_3"/>
    <property type="match status" value="1"/>
</dbReference>
<dbReference type="PROSITE" id="PS51186">
    <property type="entry name" value="GNAT"/>
    <property type="match status" value="1"/>
</dbReference>
<dbReference type="Gene3D" id="3.40.630.30">
    <property type="match status" value="1"/>
</dbReference>
<keyword evidence="4" id="KW-1185">Reference proteome</keyword>
<dbReference type="KEGG" id="kphy:AOZ06_27490"/>
<name>A0A0N7F412_9PSEU</name>
<gene>
    <name evidence="3" type="ORF">AOZ06_27490</name>
</gene>
<organism evidence="3 4">
    <name type="scientific">Kibdelosporangium phytohabitans</name>
    <dbReference type="NCBI Taxonomy" id="860235"/>
    <lineage>
        <taxon>Bacteria</taxon>
        <taxon>Bacillati</taxon>
        <taxon>Actinomycetota</taxon>
        <taxon>Actinomycetes</taxon>
        <taxon>Pseudonocardiales</taxon>
        <taxon>Pseudonocardiaceae</taxon>
        <taxon>Kibdelosporangium</taxon>
    </lineage>
</organism>
<sequence>MITRARQAPLFTGLTGRKVRLREVGAADRRTLIGFDRDPGGHPRAAHYRHWAAHRTEDSHDDLQFAIETVRGGVLVGSMSVQADPAGARFGYGIGIGPRHRRCGYAADAITVLLAFMFRERAYLACDVGIHGSNFASLTLHAGLGFRERDRVLDPDLSRGSFTFMVEMSVTADTFTEPPLPGRPGRGRHWRPTRGRHWSNTPLF</sequence>
<dbReference type="RefSeq" id="WP_054292046.1">
    <property type="nucleotide sequence ID" value="NZ_CP012752.1"/>
</dbReference>
<dbReference type="InterPro" id="IPR000182">
    <property type="entry name" value="GNAT_dom"/>
</dbReference>
<proteinExistence type="predicted"/>
<reference evidence="3 4" key="1">
    <citation type="submission" date="2015-07" db="EMBL/GenBank/DDBJ databases">
        <title>Genome sequencing of Kibdelosporangium phytohabitans.</title>
        <authorList>
            <person name="Qin S."/>
            <person name="Xing K."/>
        </authorList>
    </citation>
    <scope>NUCLEOTIDE SEQUENCE [LARGE SCALE GENOMIC DNA]</scope>
    <source>
        <strain evidence="3 4">KLBMP1111</strain>
    </source>
</reference>
<feature type="domain" description="N-acetyltransferase" evidence="2">
    <location>
        <begin position="19"/>
        <end position="173"/>
    </location>
</feature>
<evidence type="ECO:0000256" key="1">
    <source>
        <dbReference type="SAM" id="MobiDB-lite"/>
    </source>
</evidence>
<accession>A0A0N7F412</accession>
<dbReference type="AlphaFoldDB" id="A0A0N7F412"/>
<dbReference type="EMBL" id="CP012752">
    <property type="protein sequence ID" value="ALG10143.1"/>
    <property type="molecule type" value="Genomic_DNA"/>
</dbReference>
<feature type="region of interest" description="Disordered" evidence="1">
    <location>
        <begin position="175"/>
        <end position="204"/>
    </location>
</feature>
<dbReference type="Proteomes" id="UP000063699">
    <property type="component" value="Chromosome"/>
</dbReference>
<feature type="compositionally biased region" description="Basic residues" evidence="1">
    <location>
        <begin position="185"/>
        <end position="197"/>
    </location>
</feature>
<evidence type="ECO:0000313" key="4">
    <source>
        <dbReference type="Proteomes" id="UP000063699"/>
    </source>
</evidence>
<dbReference type="STRING" id="860235.AOZ06_27490"/>
<dbReference type="SUPFAM" id="SSF55729">
    <property type="entry name" value="Acyl-CoA N-acyltransferases (Nat)"/>
    <property type="match status" value="1"/>
</dbReference>
<dbReference type="OrthoDB" id="9814648at2"/>
<protein>
    <recommendedName>
        <fullName evidence="2">N-acetyltransferase domain-containing protein</fullName>
    </recommendedName>
</protein>
<evidence type="ECO:0000259" key="2">
    <source>
        <dbReference type="PROSITE" id="PS51186"/>
    </source>
</evidence>
<evidence type="ECO:0000313" key="3">
    <source>
        <dbReference type="EMBL" id="ALG10143.1"/>
    </source>
</evidence>